<keyword evidence="1" id="KW-0812">Transmembrane</keyword>
<accession>A0A2M7XC53</accession>
<feature type="transmembrane region" description="Helical" evidence="1">
    <location>
        <begin position="417"/>
        <end position="437"/>
    </location>
</feature>
<keyword evidence="1" id="KW-0472">Membrane</keyword>
<sequence length="515" mass="59659">REEEEAQKIKDTDADMIQVSETVSKAASVYENVRNTLEYDDEHLLRRNAIKRILKRRIIESDSRRLSESLLKELIWAKYLPNNTVPALMIDKISNILQKYKLMFGTLEGETKEGQRVYQWLLDVLSVEIEYTLGPPCVDEALASFAYQELRKRIDWQTKVISEEDRDLQIYIAVHRAVLRSNVPTLRYRILTLYYQKWRTAKAGDPVVKEIAMNVSKVIDSIEGQIYHQAQDDVYRFVRRHGVVFHLLADIAQDSPEEFASAVHAADTATIDTAITKAAEERYKTFRTRLTRTVVRAALFLLLTKSILALLVEYPYEVFVLQTTDWVPLTVNILFPPLLLALIGLTVRIPQKKNTQRVLEELHGILGLDDDFSLVFKRRRPWGRGALWWIFNGLYTAILILTIVVLTSVLLAFHFNALSIAFFIFFMSLVAYFGLRIRNTRRELMVIDLSRGFFGTLADVMFLPIVRAGRWVAIRAPKVNIFLFFFDFIIEAPFKAAISLVESWLAFLREKREEI</sequence>
<feature type="transmembrane region" description="Helical" evidence="1">
    <location>
        <begin position="294"/>
        <end position="314"/>
    </location>
</feature>
<name>A0A2M7XC53_9BACT</name>
<keyword evidence="1" id="KW-1133">Transmembrane helix</keyword>
<evidence type="ECO:0000313" key="2">
    <source>
        <dbReference type="EMBL" id="PJA45412.1"/>
    </source>
</evidence>
<feature type="non-terminal residue" evidence="2">
    <location>
        <position position="1"/>
    </location>
</feature>
<protein>
    <submittedName>
        <fullName evidence="2">Uncharacterized protein</fullName>
    </submittedName>
</protein>
<dbReference type="EMBL" id="PFWU01000039">
    <property type="protein sequence ID" value="PJA45412.1"/>
    <property type="molecule type" value="Genomic_DNA"/>
</dbReference>
<feature type="transmembrane region" description="Helical" evidence="1">
    <location>
        <begin position="386"/>
        <end position="411"/>
    </location>
</feature>
<evidence type="ECO:0000313" key="3">
    <source>
        <dbReference type="Proteomes" id="UP000229385"/>
    </source>
</evidence>
<feature type="transmembrane region" description="Helical" evidence="1">
    <location>
        <begin position="481"/>
        <end position="507"/>
    </location>
</feature>
<comment type="caution">
    <text evidence="2">The sequence shown here is derived from an EMBL/GenBank/DDBJ whole genome shotgun (WGS) entry which is preliminary data.</text>
</comment>
<organism evidence="2 3">
    <name type="scientific">Candidatus Uhrbacteria bacterium CG_4_9_14_3_um_filter_50_9</name>
    <dbReference type="NCBI Taxonomy" id="1975035"/>
    <lineage>
        <taxon>Bacteria</taxon>
        <taxon>Candidatus Uhriibacteriota</taxon>
    </lineage>
</organism>
<proteinExistence type="predicted"/>
<gene>
    <name evidence="2" type="ORF">CO174_03240</name>
</gene>
<evidence type="ECO:0000256" key="1">
    <source>
        <dbReference type="SAM" id="Phobius"/>
    </source>
</evidence>
<feature type="transmembrane region" description="Helical" evidence="1">
    <location>
        <begin position="326"/>
        <end position="347"/>
    </location>
</feature>
<dbReference type="AlphaFoldDB" id="A0A2M7XC53"/>
<dbReference type="Proteomes" id="UP000229385">
    <property type="component" value="Unassembled WGS sequence"/>
</dbReference>
<reference evidence="3" key="1">
    <citation type="submission" date="2017-09" db="EMBL/GenBank/DDBJ databases">
        <title>Depth-based differentiation of microbial function through sediment-hosted aquifers and enrichment of novel symbionts in the deep terrestrial subsurface.</title>
        <authorList>
            <person name="Probst A.J."/>
            <person name="Ladd B."/>
            <person name="Jarett J.K."/>
            <person name="Geller-Mcgrath D.E."/>
            <person name="Sieber C.M.K."/>
            <person name="Emerson J.B."/>
            <person name="Anantharaman K."/>
            <person name="Thomas B.C."/>
            <person name="Malmstrom R."/>
            <person name="Stieglmeier M."/>
            <person name="Klingl A."/>
            <person name="Woyke T."/>
            <person name="Ryan C.M."/>
            <person name="Banfield J.F."/>
        </authorList>
    </citation>
    <scope>NUCLEOTIDE SEQUENCE [LARGE SCALE GENOMIC DNA]</scope>
</reference>